<evidence type="ECO:0000313" key="4">
    <source>
        <dbReference type="EMBL" id="ADV20312.1"/>
    </source>
</evidence>
<dbReference type="InterPro" id="IPR003382">
    <property type="entry name" value="Flavoprotein"/>
</dbReference>
<proteinExistence type="inferred from homology"/>
<dbReference type="Pfam" id="PF02441">
    <property type="entry name" value="Flavoprotein"/>
    <property type="match status" value="1"/>
</dbReference>
<name>E6R0H2_CRYGW</name>
<accession>E6R0H2</accession>
<evidence type="ECO:0000313" key="5">
    <source>
        <dbReference type="Proteomes" id="UP000007805"/>
    </source>
</evidence>
<evidence type="ECO:0000256" key="1">
    <source>
        <dbReference type="ARBA" id="ARBA00022993"/>
    </source>
</evidence>
<dbReference type="GO" id="GO:0015937">
    <property type="term" value="P:coenzyme A biosynthetic process"/>
    <property type="evidence" value="ECO:0007669"/>
    <property type="project" value="UniProtKB-KW"/>
</dbReference>
<gene>
    <name evidence="4" type="ordered locus">CGB_B3300W</name>
</gene>
<evidence type="ECO:0000256" key="2">
    <source>
        <dbReference type="ARBA" id="ARBA00038350"/>
    </source>
</evidence>
<dbReference type="eggNOG" id="KOG0672">
    <property type="taxonomic scope" value="Eukaryota"/>
</dbReference>
<dbReference type="PANTHER" id="PTHR14359">
    <property type="entry name" value="HOMO-OLIGOMERIC FLAVIN CONTAINING CYS DECARBOXYLASE FAMILY"/>
    <property type="match status" value="1"/>
</dbReference>
<dbReference type="SUPFAM" id="SSF52507">
    <property type="entry name" value="Homo-oligomeric flavin-containing Cys decarboxylases, HFCD"/>
    <property type="match status" value="1"/>
</dbReference>
<dbReference type="AlphaFoldDB" id="E6R0H2"/>
<dbReference type="HOGENOM" id="CLU_990503_0_0_1"/>
<reference evidence="4 5" key="1">
    <citation type="journal article" date="2011" name="MBio">
        <title>Genome variation in Cryptococcus gattii, an emerging pathogen of immunocompetent hosts.</title>
        <authorList>
            <person name="D'Souza C.A."/>
            <person name="Kronstad J.W."/>
            <person name="Taylor G."/>
            <person name="Warren R."/>
            <person name="Yuen M."/>
            <person name="Hu G."/>
            <person name="Jung W.H."/>
            <person name="Sham A."/>
            <person name="Kidd S.E."/>
            <person name="Tangen K."/>
            <person name="Lee N."/>
            <person name="Zeilmaker T."/>
            <person name="Sawkins J."/>
            <person name="McVicker G."/>
            <person name="Shah S."/>
            <person name="Gnerre S."/>
            <person name="Griggs A."/>
            <person name="Zeng Q."/>
            <person name="Bartlett K."/>
            <person name="Li W."/>
            <person name="Wang X."/>
            <person name="Heitman J."/>
            <person name="Stajich J.E."/>
            <person name="Fraser J.A."/>
            <person name="Meyer W."/>
            <person name="Carter D."/>
            <person name="Schein J."/>
            <person name="Krzywinski M."/>
            <person name="Kwon-Chung K.J."/>
            <person name="Varma A."/>
            <person name="Wang J."/>
            <person name="Brunham R."/>
            <person name="Fyfe M."/>
            <person name="Ouellette B.F."/>
            <person name="Siddiqui A."/>
            <person name="Marra M."/>
            <person name="Jones S."/>
            <person name="Holt R."/>
            <person name="Birren B.W."/>
            <person name="Galagan J.E."/>
            <person name="Cuomo C.A."/>
        </authorList>
    </citation>
    <scope>NUCLEOTIDE SEQUENCE [LARGE SCALE GENOMIC DNA]</scope>
    <source>
        <strain evidence="5">WM276 / ATCC MYA-4071</strain>
    </source>
</reference>
<keyword evidence="5" id="KW-1185">Reference proteome</keyword>
<feature type="domain" description="Flavoprotein" evidence="3">
    <location>
        <begin position="36"/>
        <end position="204"/>
    </location>
</feature>
<keyword evidence="1" id="KW-0173">Coenzyme A biosynthesis</keyword>
<dbReference type="GO" id="GO:0071513">
    <property type="term" value="C:phosphopantothenoylcysteine decarboxylase complex"/>
    <property type="evidence" value="ECO:0007669"/>
    <property type="project" value="TreeGrafter"/>
</dbReference>
<dbReference type="Gene3D" id="3.40.50.1950">
    <property type="entry name" value="Flavin prenyltransferase-like"/>
    <property type="match status" value="1"/>
</dbReference>
<comment type="similarity">
    <text evidence="2">Belongs to the HFCD (homooligomeric flavin containing Cys decarboxylase) superfamily.</text>
</comment>
<dbReference type="PANTHER" id="PTHR14359:SF6">
    <property type="entry name" value="PHOSPHOPANTOTHENOYLCYSTEINE DECARBOXYLASE"/>
    <property type="match status" value="1"/>
</dbReference>
<protein>
    <submittedName>
        <fullName evidence="4">Protein phosphatase inhibitor, putative</fullName>
    </submittedName>
</protein>
<dbReference type="KEGG" id="cgi:CGB_B3300W"/>
<dbReference type="Proteomes" id="UP000007805">
    <property type="component" value="Chromosome B"/>
</dbReference>
<dbReference type="VEuPathDB" id="FungiDB:CGB_B3300W"/>
<evidence type="ECO:0000259" key="3">
    <source>
        <dbReference type="Pfam" id="PF02441"/>
    </source>
</evidence>
<dbReference type="InterPro" id="IPR036551">
    <property type="entry name" value="Flavin_trans-like"/>
</dbReference>
<organism evidence="4 5">
    <name type="scientific">Cryptococcus gattii serotype B (strain WM276 / ATCC MYA-4071)</name>
    <name type="common">Filobasidiella gattii</name>
    <name type="synonym">Cryptococcus bacillisporus</name>
    <dbReference type="NCBI Taxonomy" id="367775"/>
    <lineage>
        <taxon>Eukaryota</taxon>
        <taxon>Fungi</taxon>
        <taxon>Dikarya</taxon>
        <taxon>Basidiomycota</taxon>
        <taxon>Agaricomycotina</taxon>
        <taxon>Tremellomycetes</taxon>
        <taxon>Tremellales</taxon>
        <taxon>Cryptococcaceae</taxon>
        <taxon>Cryptococcus</taxon>
        <taxon>Cryptococcus gattii species complex</taxon>
    </lineage>
</organism>
<dbReference type="OrthoDB" id="1532798at2759"/>
<dbReference type="RefSeq" id="XP_003192099.1">
    <property type="nucleotide sequence ID" value="XM_003192051.1"/>
</dbReference>
<dbReference type="GeneID" id="10187361"/>
<dbReference type="GO" id="GO:0010181">
    <property type="term" value="F:FMN binding"/>
    <property type="evidence" value="ECO:0007669"/>
    <property type="project" value="TreeGrafter"/>
</dbReference>
<sequence length="281" mass="31115">MQSTQVYRAPVCKKPPRPFISSHYHSAEDVDDGIFRIVLITSGSVASIKAPDISPNMMSKSCDQSLTIYFYSQGDVDNSVRSALNLSDGQTGENFGVRVWTDEDEWRDWKHVGDLYCTLKWVFISCQKPNLISLITWQLRRRADLVVIAPCSADLLAKKAGGICDSLATCLVRALGPSTLVIVCPAMNTHMYQHCLTARHLTVVQEDLEYLVSGPQEGGRLACGDDDKPWKNDGLTRHHVSDRRVRHDAPGPSSCNSFWSFSSQLLQVSSPAFYSDASNSG</sequence>
<dbReference type="EMBL" id="CP000287">
    <property type="protein sequence ID" value="ADV20312.1"/>
    <property type="molecule type" value="Genomic_DNA"/>
</dbReference>
<reference key="2">
    <citation type="journal article" date="2011" name="MBio">
        <title>Genome variation in Cryptococcus gattii, an emerging pathogen of immunocompetent hosts.</title>
        <authorList>
            <person name="D'Souza C.A."/>
            <person name="Kronstad J.W."/>
            <person name="Taylor G."/>
            <person name="Warren R."/>
            <person name="Yuen M."/>
            <person name="Hu G."/>
            <person name="Jung W.H."/>
            <person name="Sham A."/>
            <person name="Kidd S.E."/>
            <person name="Tangen K."/>
            <person name="Lee N."/>
            <person name="Zeilmaker T."/>
            <person name="Sawkins J."/>
            <person name="McVicker G."/>
            <person name="Shah S."/>
            <person name="Gnerre S."/>
            <person name="Griggs A."/>
            <person name="Zeng Q."/>
            <person name="Bartlett K."/>
            <person name="Li W."/>
            <person name="Wang X."/>
            <person name="Heitman J."/>
            <person name="Stajich J.E."/>
            <person name="Fraser J.A."/>
            <person name="Meyer W."/>
            <person name="Carter D."/>
            <person name="Schein J."/>
            <person name="Krzywinski M."/>
            <person name="Kwong-Chung K.J."/>
            <person name="Varma A."/>
            <person name="Wang J."/>
            <person name="Brunham R."/>
            <person name="Fyfe M."/>
            <person name="Ouellette B.F.F."/>
            <person name="Siddiqui A."/>
            <person name="Marra M."/>
            <person name="Jones S."/>
            <person name="Holt R."/>
            <person name="Birren B.W."/>
            <person name="Galagan J.E."/>
            <person name="Cuomo C.A."/>
        </authorList>
    </citation>
    <scope>NUCLEOTIDE SEQUENCE</scope>
    <source>
        <strain>WM276</strain>
    </source>
</reference>
<dbReference type="GO" id="GO:0004633">
    <property type="term" value="F:phosphopantothenoylcysteine decarboxylase activity"/>
    <property type="evidence" value="ECO:0007669"/>
    <property type="project" value="TreeGrafter"/>
</dbReference>